<dbReference type="EMBL" id="JBBWWQ010000007">
    <property type="protein sequence ID" value="KAK8943122.1"/>
    <property type="molecule type" value="Genomic_DNA"/>
</dbReference>
<evidence type="ECO:0000313" key="2">
    <source>
        <dbReference type="EMBL" id="KAK8943122.1"/>
    </source>
</evidence>
<name>A0AAP0BL17_9ASPA</name>
<feature type="region of interest" description="Disordered" evidence="1">
    <location>
        <begin position="69"/>
        <end position="88"/>
    </location>
</feature>
<sequence length="88" mass="9721">MSYSSGNRFRSSAAATSMESVGRHHRFCKNSLASSEGARISVPVNVPLSLTCYLLPSSSIYGIRHRGVGEKRGERDRNETAFKFQPLD</sequence>
<comment type="caution">
    <text evidence="2">The sequence shown here is derived from an EMBL/GenBank/DDBJ whole genome shotgun (WGS) entry which is preliminary data.</text>
</comment>
<dbReference type="Proteomes" id="UP001418222">
    <property type="component" value="Unassembled WGS sequence"/>
</dbReference>
<feature type="compositionally biased region" description="Basic and acidic residues" evidence="1">
    <location>
        <begin position="69"/>
        <end position="80"/>
    </location>
</feature>
<proteinExistence type="predicted"/>
<feature type="region of interest" description="Disordered" evidence="1">
    <location>
        <begin position="1"/>
        <end position="22"/>
    </location>
</feature>
<gene>
    <name evidence="2" type="ORF">KSP39_PZI009215</name>
</gene>
<reference evidence="2 3" key="1">
    <citation type="journal article" date="2022" name="Nat. Plants">
        <title>Genomes of leafy and leafless Platanthera orchids illuminate the evolution of mycoheterotrophy.</title>
        <authorList>
            <person name="Li M.H."/>
            <person name="Liu K.W."/>
            <person name="Li Z."/>
            <person name="Lu H.C."/>
            <person name="Ye Q.L."/>
            <person name="Zhang D."/>
            <person name="Wang J.Y."/>
            <person name="Li Y.F."/>
            <person name="Zhong Z.M."/>
            <person name="Liu X."/>
            <person name="Yu X."/>
            <person name="Liu D.K."/>
            <person name="Tu X.D."/>
            <person name="Liu B."/>
            <person name="Hao Y."/>
            <person name="Liao X.Y."/>
            <person name="Jiang Y.T."/>
            <person name="Sun W.H."/>
            <person name="Chen J."/>
            <person name="Chen Y.Q."/>
            <person name="Ai Y."/>
            <person name="Zhai J.W."/>
            <person name="Wu S.S."/>
            <person name="Zhou Z."/>
            <person name="Hsiao Y.Y."/>
            <person name="Wu W.L."/>
            <person name="Chen Y.Y."/>
            <person name="Lin Y.F."/>
            <person name="Hsu J.L."/>
            <person name="Li C.Y."/>
            <person name="Wang Z.W."/>
            <person name="Zhao X."/>
            <person name="Zhong W.Y."/>
            <person name="Ma X.K."/>
            <person name="Ma L."/>
            <person name="Huang J."/>
            <person name="Chen G.Z."/>
            <person name="Huang M.Z."/>
            <person name="Huang L."/>
            <person name="Peng D.H."/>
            <person name="Luo Y.B."/>
            <person name="Zou S.Q."/>
            <person name="Chen S.P."/>
            <person name="Lan S."/>
            <person name="Tsai W.C."/>
            <person name="Van de Peer Y."/>
            <person name="Liu Z.J."/>
        </authorList>
    </citation>
    <scope>NUCLEOTIDE SEQUENCE [LARGE SCALE GENOMIC DNA]</scope>
    <source>
        <strain evidence="2">Lor287</strain>
    </source>
</reference>
<evidence type="ECO:0000256" key="1">
    <source>
        <dbReference type="SAM" id="MobiDB-lite"/>
    </source>
</evidence>
<organism evidence="2 3">
    <name type="scientific">Platanthera zijinensis</name>
    <dbReference type="NCBI Taxonomy" id="2320716"/>
    <lineage>
        <taxon>Eukaryota</taxon>
        <taxon>Viridiplantae</taxon>
        <taxon>Streptophyta</taxon>
        <taxon>Embryophyta</taxon>
        <taxon>Tracheophyta</taxon>
        <taxon>Spermatophyta</taxon>
        <taxon>Magnoliopsida</taxon>
        <taxon>Liliopsida</taxon>
        <taxon>Asparagales</taxon>
        <taxon>Orchidaceae</taxon>
        <taxon>Orchidoideae</taxon>
        <taxon>Orchideae</taxon>
        <taxon>Orchidinae</taxon>
        <taxon>Platanthera</taxon>
    </lineage>
</organism>
<protein>
    <submittedName>
        <fullName evidence="2">Uncharacterized protein</fullName>
    </submittedName>
</protein>
<keyword evidence="3" id="KW-1185">Reference proteome</keyword>
<accession>A0AAP0BL17</accession>
<dbReference type="AlphaFoldDB" id="A0AAP0BL17"/>
<evidence type="ECO:0000313" key="3">
    <source>
        <dbReference type="Proteomes" id="UP001418222"/>
    </source>
</evidence>
<feature type="compositionally biased region" description="Polar residues" evidence="1">
    <location>
        <begin position="1"/>
        <end position="19"/>
    </location>
</feature>